<reference evidence="4 5" key="1">
    <citation type="submission" date="2019-08" db="EMBL/GenBank/DDBJ databases">
        <title>Bradyrhizobium hipponensis sp. nov., a rhizobium isolated from a Lupinus angustifolius root nodule in Tunisia.</title>
        <authorList>
            <person name="Off K."/>
            <person name="Rejili M."/>
            <person name="Mars M."/>
            <person name="Brachmann A."/>
            <person name="Marin M."/>
        </authorList>
    </citation>
    <scope>NUCLEOTIDE SEQUENCE [LARGE SCALE GENOMIC DNA]</scope>
    <source>
        <strain evidence="5">aSej3</strain>
    </source>
</reference>
<dbReference type="AlphaFoldDB" id="A0A5S4YP60"/>
<evidence type="ECO:0000313" key="5">
    <source>
        <dbReference type="Proteomes" id="UP000324797"/>
    </source>
</evidence>
<dbReference type="Pfam" id="PF00795">
    <property type="entry name" value="CN_hydrolase"/>
    <property type="match status" value="1"/>
</dbReference>
<evidence type="ECO:0000313" key="4">
    <source>
        <dbReference type="EMBL" id="TYO65145.1"/>
    </source>
</evidence>
<evidence type="ECO:0000256" key="2">
    <source>
        <dbReference type="ARBA" id="ARBA00022801"/>
    </source>
</evidence>
<dbReference type="InterPro" id="IPR045254">
    <property type="entry name" value="Nit1/2_C-N_Hydrolase"/>
</dbReference>
<sequence length="301" mass="33157">MSQDQAKEHQANDRSFTAAMVQMRTGLMPEPSLDQATKLIRQAAANGADYVQTPEVSNMMQLNRKALFEHLQSEQDDTSLKAYRALAAELKIHIHVGSLALRFSPEKAVNRSFLIGPEGNVLASYDKIHMFDIELPDGESYRESANYQPGETAVISDLPWGRIGLTICYDVRFPALYRALAESGASFITVPSAFTRKTGEAHWHVLLRSRAIETGCFIFAAAQAGLHENKRETYGHSLIVDPWGEILAEGGVEPGIIMAKIDPAKIETARRAIPSLQHGRRFGVTDPKAGPDHLHLVRGSA</sequence>
<dbReference type="GO" id="GO:0016811">
    <property type="term" value="F:hydrolase activity, acting on carbon-nitrogen (but not peptide) bonds, in linear amides"/>
    <property type="evidence" value="ECO:0007669"/>
    <property type="project" value="InterPro"/>
</dbReference>
<evidence type="ECO:0000259" key="3">
    <source>
        <dbReference type="PROSITE" id="PS50263"/>
    </source>
</evidence>
<organism evidence="4 5">
    <name type="scientific">Bradyrhizobium hipponense</name>
    <dbReference type="NCBI Taxonomy" id="2605638"/>
    <lineage>
        <taxon>Bacteria</taxon>
        <taxon>Pseudomonadati</taxon>
        <taxon>Pseudomonadota</taxon>
        <taxon>Alphaproteobacteria</taxon>
        <taxon>Hyphomicrobiales</taxon>
        <taxon>Nitrobacteraceae</taxon>
        <taxon>Bradyrhizobium</taxon>
    </lineage>
</organism>
<comment type="caution">
    <text evidence="4">The sequence shown here is derived from an EMBL/GenBank/DDBJ whole genome shotgun (WGS) entry which is preliminary data.</text>
</comment>
<dbReference type="Proteomes" id="UP000324797">
    <property type="component" value="Unassembled WGS sequence"/>
</dbReference>
<name>A0A5S4YP60_9BRAD</name>
<dbReference type="InterPro" id="IPR003010">
    <property type="entry name" value="C-N_Hydrolase"/>
</dbReference>
<keyword evidence="5" id="KW-1185">Reference proteome</keyword>
<dbReference type="RefSeq" id="WP_148740791.1">
    <property type="nucleotide sequence ID" value="NZ_VSTH01000056.1"/>
</dbReference>
<dbReference type="Gene3D" id="3.60.110.10">
    <property type="entry name" value="Carbon-nitrogen hydrolase"/>
    <property type="match status" value="1"/>
</dbReference>
<dbReference type="PROSITE" id="PS50263">
    <property type="entry name" value="CN_HYDROLASE"/>
    <property type="match status" value="1"/>
</dbReference>
<dbReference type="SUPFAM" id="SSF56317">
    <property type="entry name" value="Carbon-nitrogen hydrolase"/>
    <property type="match status" value="1"/>
</dbReference>
<comment type="similarity">
    <text evidence="1">Belongs to the carbon-nitrogen hydrolase superfamily. NIT1/NIT2 family.</text>
</comment>
<evidence type="ECO:0000256" key="1">
    <source>
        <dbReference type="ARBA" id="ARBA00010613"/>
    </source>
</evidence>
<keyword evidence="2 4" id="KW-0378">Hydrolase</keyword>
<accession>A0A5S4YP60</accession>
<dbReference type="PROSITE" id="PS01227">
    <property type="entry name" value="UPF0012"/>
    <property type="match status" value="1"/>
</dbReference>
<dbReference type="PANTHER" id="PTHR23088">
    <property type="entry name" value="NITRILASE-RELATED"/>
    <property type="match status" value="1"/>
</dbReference>
<gene>
    <name evidence="4" type="ORF">FXV83_18300</name>
</gene>
<proteinExistence type="inferred from homology"/>
<protein>
    <submittedName>
        <fullName evidence="4">Carbon-nitrogen hydrolase family protein</fullName>
    </submittedName>
</protein>
<dbReference type="InterPro" id="IPR001110">
    <property type="entry name" value="UPF0012_CS"/>
</dbReference>
<dbReference type="PANTHER" id="PTHR23088:SF27">
    <property type="entry name" value="DEAMINATED GLUTATHIONE AMIDASE"/>
    <property type="match status" value="1"/>
</dbReference>
<feature type="domain" description="CN hydrolase" evidence="3">
    <location>
        <begin position="16"/>
        <end position="263"/>
    </location>
</feature>
<dbReference type="EMBL" id="VSTH01000056">
    <property type="protein sequence ID" value="TYO65145.1"/>
    <property type="molecule type" value="Genomic_DNA"/>
</dbReference>
<dbReference type="InterPro" id="IPR036526">
    <property type="entry name" value="C-N_Hydrolase_sf"/>
</dbReference>
<dbReference type="CDD" id="cd07572">
    <property type="entry name" value="nit"/>
    <property type="match status" value="1"/>
</dbReference>